<dbReference type="EMBL" id="CP106793">
    <property type="protein sequence ID" value="UXY17466.1"/>
    <property type="molecule type" value="Genomic_DNA"/>
</dbReference>
<feature type="compositionally biased region" description="Low complexity" evidence="1">
    <location>
        <begin position="513"/>
        <end position="533"/>
    </location>
</feature>
<evidence type="ECO:0000259" key="2">
    <source>
        <dbReference type="Pfam" id="PF01656"/>
    </source>
</evidence>
<dbReference type="InterPro" id="IPR011009">
    <property type="entry name" value="Kinase-like_dom_sf"/>
</dbReference>
<dbReference type="InterPro" id="IPR002586">
    <property type="entry name" value="CobQ/CobB/MinD/ParA_Nub-bd_dom"/>
</dbReference>
<reference evidence="3" key="1">
    <citation type="submission" date="2022-10" db="EMBL/GenBank/DDBJ databases">
        <authorList>
            <person name="Mo P."/>
        </authorList>
    </citation>
    <scope>NUCLEOTIDE SEQUENCE</scope>
    <source>
        <strain evidence="3">HUAS 13-4</strain>
    </source>
</reference>
<dbReference type="InterPro" id="IPR047738">
    <property type="entry name" value="SAV_2336-like_N"/>
</dbReference>
<feature type="region of interest" description="Disordered" evidence="1">
    <location>
        <begin position="577"/>
        <end position="596"/>
    </location>
</feature>
<sequence length="1187" mass="127012">MAGEPVARRGRGRTAAACRVRSGPATRRRAAPAAGDGSLADTAKGRSGEPSAPPDHPERDRGSGGTSGLYAASGPHRSRSEPEADGAMPLRAPEAKAVRAELTIGRALRPLKQHRPSPVRQEFDEGATAAAFADSGLADVVTRPARERWLDLAFVVDDGMSMLLWRRLAVELRALLERTGAFRIVRVLGLHTRGADSPVLRSRPYDLGARPLPTAALSDPTGQTLVLVVSDGMGSAWRDGRMAAVLEHWSGCGPTAVVHALPPRLWDGSGIRAERRRVTTWRRGSPNTLWTVTDPVLPVELVRFDGVPVPVLEPDTVPLAAWARLVAAPGGSAVLPLLARPLPRRGASTAAPADGPRAVQRFRDAASPEAYRLAVHLAAVAPVSVPVMRLVQDAVPWQADTGHLAEVFLGGLLRLADEEGREAVPPQHRAFAFTEAAQDALLGAVPAAELLRTGRAVGRRLERLAGRSPDFPAWLAHQDGPQRLPPGARPFTAVEHRLASKLGVPWRAAVPPAAASRAPSTAPSTAPSAAPTTEQRTAAAPDCCPHCLEPLAPEDRFCGECGRDLRHLGRGTTESWSQVLHDGEDHRDAESRRTVPTPGWERLADQSSALGPYTLHAVNRTGARALAYLGRDRNGAEVVVRALYPVAGEGNVRLLDVAVEALSRMSGRYAPVLLGHDTRDVRPWMAESVIRSSDGSPARKLTEILEESSSLTSYEAINLGWQLSDAVNLCHSLGMALGDFHTGTVLVASGRVTLTGWTSAVIESWGPTQKVTPRMAYTECVLDNIRELGRMLTGLDGGLQPFQGGPRGKLQGPQYAPLRAVVRRCLEADIAETAPTAQEVADVFAQYLTTSLPSPPGTARPRTVQPGTARAGTGPRASRPEPKSGAVGGSRSASPARGPLSRLSSRFRFGGAAQEAERQRKLELICMPVLSCYRIAVISLKGGVGKTTTTTALGSTLATERQDKILAIDANPDAGTLGRRVRRETDATIRDLVRAIPYIDSYMDIRRFTSQASSGLEIIANDVDPAVSTTLNEEDYRRAIDVLGKQYSIILTDSGTGLLYSAMRGVLDLAHQLIIISTPSVDGASSASTTLDWLSTHGYGDLVQRSITVVSGVRETGKMIRTEDVVAHFETRCRGVVVIPFDHHLESGDEVDLDMLRPKTREAYFDLAALVAEDFVRAQQAEGDGGR</sequence>
<dbReference type="Pfam" id="PF01656">
    <property type="entry name" value="CbiA"/>
    <property type="match status" value="1"/>
</dbReference>
<protein>
    <submittedName>
        <fullName evidence="3">SAV_2336 family protein</fullName>
    </submittedName>
</protein>
<dbReference type="NCBIfam" id="NF041121">
    <property type="entry name" value="SAV_2336_NTERM"/>
    <property type="match status" value="1"/>
</dbReference>
<feature type="region of interest" description="Disordered" evidence="1">
    <location>
        <begin position="513"/>
        <end position="534"/>
    </location>
</feature>
<dbReference type="InterPro" id="IPR027417">
    <property type="entry name" value="P-loop_NTPase"/>
</dbReference>
<dbReference type="RefSeq" id="WP_263227369.1">
    <property type="nucleotide sequence ID" value="NZ_CP106793.1"/>
</dbReference>
<proteinExistence type="predicted"/>
<dbReference type="SUPFAM" id="SSF52540">
    <property type="entry name" value="P-loop containing nucleoside triphosphate hydrolases"/>
    <property type="match status" value="1"/>
</dbReference>
<feature type="region of interest" description="Disordered" evidence="1">
    <location>
        <begin position="851"/>
        <end position="903"/>
    </location>
</feature>
<dbReference type="Proteomes" id="UP001061298">
    <property type="component" value="Chromosome"/>
</dbReference>
<accession>A0ABY6DWP1</accession>
<dbReference type="SUPFAM" id="SSF56112">
    <property type="entry name" value="Protein kinase-like (PK-like)"/>
    <property type="match status" value="1"/>
</dbReference>
<feature type="compositionally biased region" description="Basic and acidic residues" evidence="1">
    <location>
        <begin position="581"/>
        <end position="593"/>
    </location>
</feature>
<dbReference type="PANTHER" id="PTHR43384">
    <property type="entry name" value="SEPTUM SITE-DETERMINING PROTEIN MIND HOMOLOG, CHLOROPLASTIC-RELATED"/>
    <property type="match status" value="1"/>
</dbReference>
<evidence type="ECO:0000256" key="1">
    <source>
        <dbReference type="SAM" id="MobiDB-lite"/>
    </source>
</evidence>
<gene>
    <name evidence="3" type="ORF">N8I84_00770</name>
</gene>
<evidence type="ECO:0000313" key="4">
    <source>
        <dbReference type="Proteomes" id="UP001061298"/>
    </source>
</evidence>
<dbReference type="PANTHER" id="PTHR43384:SF14">
    <property type="entry name" value="ESX-1 SECRETION-ASSOCIATED PROTEIN ESPI"/>
    <property type="match status" value="1"/>
</dbReference>
<name>A0ABY6DWP1_9ACTN</name>
<keyword evidence="4" id="KW-1185">Reference proteome</keyword>
<organism evidence="3 4">
    <name type="scientific">Streptomyces cynarae</name>
    <dbReference type="NCBI Taxonomy" id="2981134"/>
    <lineage>
        <taxon>Bacteria</taxon>
        <taxon>Bacillati</taxon>
        <taxon>Actinomycetota</taxon>
        <taxon>Actinomycetes</taxon>
        <taxon>Kitasatosporales</taxon>
        <taxon>Streptomycetaceae</taxon>
        <taxon>Streptomyces</taxon>
    </lineage>
</organism>
<feature type="compositionally biased region" description="Low complexity" evidence="1">
    <location>
        <begin position="13"/>
        <end position="25"/>
    </location>
</feature>
<feature type="region of interest" description="Disordered" evidence="1">
    <location>
        <begin position="1"/>
        <end position="88"/>
    </location>
</feature>
<dbReference type="InterPro" id="IPR050625">
    <property type="entry name" value="ParA/MinD_ATPase"/>
</dbReference>
<dbReference type="Gene3D" id="3.40.50.300">
    <property type="entry name" value="P-loop containing nucleotide triphosphate hydrolases"/>
    <property type="match status" value="1"/>
</dbReference>
<evidence type="ECO:0000313" key="3">
    <source>
        <dbReference type="EMBL" id="UXY17466.1"/>
    </source>
</evidence>
<feature type="domain" description="CobQ/CobB/MinD/ParA nucleotide binding" evidence="2">
    <location>
        <begin position="935"/>
        <end position="1044"/>
    </location>
</feature>